<gene>
    <name evidence="1" type="ORF">BST83_08870</name>
</gene>
<proteinExistence type="predicted"/>
<reference evidence="1 2" key="1">
    <citation type="submission" date="2016-11" db="EMBL/GenBank/DDBJ databases">
        <title>Trade-off between light-utilization and light-protection in marine flavobacteria.</title>
        <authorList>
            <person name="Kumagai Y."/>
        </authorList>
    </citation>
    <scope>NUCLEOTIDE SEQUENCE [LARGE SCALE GENOMIC DNA]</scope>
    <source>
        <strain evidence="1 2">ATCC 700397</strain>
    </source>
</reference>
<dbReference type="OrthoDB" id="9960141at2"/>
<protein>
    <submittedName>
        <fullName evidence="1">Uncharacterized protein</fullName>
    </submittedName>
</protein>
<name>A0A2S7KXL4_9FLAO</name>
<dbReference type="Proteomes" id="UP000239522">
    <property type="component" value="Unassembled WGS sequence"/>
</dbReference>
<sequence length="191" mass="21916">MFSTLLLKDNNSLIFNQSKPSSNLFNNTFSDYNISFQRRVNSRLFLGIDYYSFNSFNEIDPISLSLSLAGLERKNFLSKTGIQQVRISGFYTILNNNNFIIRAGLYIPFFQEKTTDLTLIYHEKMNENNLVYNSASDKDSKLYLGIVTPEVAVDFLYNFNFLEAGISTSWNSTTSENEPIIRFSAVLNINL</sequence>
<evidence type="ECO:0000313" key="1">
    <source>
        <dbReference type="EMBL" id="PQB07253.1"/>
    </source>
</evidence>
<dbReference type="RefSeq" id="WP_104809487.1">
    <property type="nucleotide sequence ID" value="NZ_MQUA01000013.1"/>
</dbReference>
<dbReference type="AlphaFoldDB" id="A0A2S7KXL4"/>
<evidence type="ECO:0000313" key="2">
    <source>
        <dbReference type="Proteomes" id="UP000239522"/>
    </source>
</evidence>
<organism evidence="1 2">
    <name type="scientific">Polaribacter filamentus</name>
    <dbReference type="NCBI Taxonomy" id="53483"/>
    <lineage>
        <taxon>Bacteria</taxon>
        <taxon>Pseudomonadati</taxon>
        <taxon>Bacteroidota</taxon>
        <taxon>Flavobacteriia</taxon>
        <taxon>Flavobacteriales</taxon>
        <taxon>Flavobacteriaceae</taxon>
    </lineage>
</organism>
<keyword evidence="2" id="KW-1185">Reference proteome</keyword>
<accession>A0A2S7KXL4</accession>
<comment type="caution">
    <text evidence="1">The sequence shown here is derived from an EMBL/GenBank/DDBJ whole genome shotgun (WGS) entry which is preliminary data.</text>
</comment>
<dbReference type="EMBL" id="MQUA01000013">
    <property type="protein sequence ID" value="PQB07253.1"/>
    <property type="molecule type" value="Genomic_DNA"/>
</dbReference>